<organism evidence="2">
    <name type="scientific">Human herpesvirus 2</name>
    <name type="common">HHV-2</name>
    <name type="synonym">Human herpes simplex virus 2</name>
    <dbReference type="NCBI Taxonomy" id="10310"/>
    <lineage>
        <taxon>Viruses</taxon>
        <taxon>Duplodnaviria</taxon>
        <taxon>Heunggongvirae</taxon>
        <taxon>Peploviricota</taxon>
        <taxon>Herviviricetes</taxon>
        <taxon>Herpesvirales</taxon>
        <taxon>Orthoherpesviridae</taxon>
        <taxon>Alphaherpesvirinae</taxon>
        <taxon>Simplexvirus</taxon>
        <taxon>Simplexvirus humanalpha2</taxon>
    </lineage>
</organism>
<evidence type="ECO:0000256" key="1">
    <source>
        <dbReference type="SAM" id="MobiDB-lite"/>
    </source>
</evidence>
<reference evidence="2" key="1">
    <citation type="submission" date="2018-08" db="EMBL/GenBank/DDBJ databases">
        <title>HSV2 whole genome sequences from clinical isolates.</title>
        <authorList>
            <person name="Roychoudhury P."/>
            <person name="Greninger A.L."/>
            <person name="Jerome K.R."/>
            <person name="Johnston C."/>
            <person name="Wald A."/>
            <person name="Xie H."/>
        </authorList>
    </citation>
    <scope>NUCLEOTIDE SEQUENCE</scope>
    <source>
        <strain evidence="2">2006-11821</strain>
    </source>
</reference>
<sequence>MSTVVSAARTPPPINRLFVPLTTHPVSRVCGFPGSHIPPHEVLPFFSVPHYATFPPHPPPKKNNNQLPDGWVR</sequence>
<name>A0A481TNL1_HHV2</name>
<evidence type="ECO:0000313" key="2">
    <source>
        <dbReference type="EMBL" id="QBH82211.1"/>
    </source>
</evidence>
<feature type="region of interest" description="Disordered" evidence="1">
    <location>
        <begin position="54"/>
        <end position="73"/>
    </location>
</feature>
<proteinExistence type="predicted"/>
<organismHost>
    <name type="scientific">Homo sapiens</name>
    <name type="common">Human</name>
    <dbReference type="NCBI Taxonomy" id="9606"/>
</organismHost>
<protein>
    <submittedName>
        <fullName evidence="2">Uncharacterized protein</fullName>
    </submittedName>
</protein>
<dbReference type="EMBL" id="MH790627">
    <property type="protein sequence ID" value="QBH82211.1"/>
    <property type="molecule type" value="Genomic_DNA"/>
</dbReference>
<accession>A0A481TNL1</accession>